<feature type="transmembrane region" description="Helical" evidence="1">
    <location>
        <begin position="15"/>
        <end position="36"/>
    </location>
</feature>
<evidence type="ECO:0000313" key="3">
    <source>
        <dbReference type="Proteomes" id="UP000250991"/>
    </source>
</evidence>
<reference evidence="2 3" key="1">
    <citation type="submission" date="2018-06" db="EMBL/GenBank/DDBJ databases">
        <authorList>
            <consortium name="Pathogen Informatics"/>
            <person name="Doyle S."/>
        </authorList>
    </citation>
    <scope>NUCLEOTIDE SEQUENCE [LARGE SCALE GENOMIC DNA]</scope>
    <source>
        <strain evidence="2 3">NCTC8009</strain>
    </source>
</reference>
<keyword evidence="1" id="KW-0472">Membrane</keyword>
<name>A0A2X3J755_ECOLX</name>
<organism evidence="2 3">
    <name type="scientific">Escherichia coli</name>
    <dbReference type="NCBI Taxonomy" id="562"/>
    <lineage>
        <taxon>Bacteria</taxon>
        <taxon>Pseudomonadati</taxon>
        <taxon>Pseudomonadota</taxon>
        <taxon>Gammaproteobacteria</taxon>
        <taxon>Enterobacterales</taxon>
        <taxon>Enterobacteriaceae</taxon>
        <taxon>Escherichia</taxon>
    </lineage>
</organism>
<dbReference type="AlphaFoldDB" id="A0A2X3J755"/>
<evidence type="ECO:0000256" key="1">
    <source>
        <dbReference type="SAM" id="Phobius"/>
    </source>
</evidence>
<protein>
    <submittedName>
        <fullName evidence="2">D-galactonate transporter</fullName>
    </submittedName>
</protein>
<keyword evidence="1" id="KW-0812">Transmembrane</keyword>
<gene>
    <name evidence="2" type="primary">dgoT_1</name>
    <name evidence="2" type="ORF">NCTC8009_00866</name>
</gene>
<keyword evidence="1" id="KW-1133">Transmembrane helix</keyword>
<evidence type="ECO:0000313" key="2">
    <source>
        <dbReference type="EMBL" id="SQD00472.1"/>
    </source>
</evidence>
<dbReference type="Proteomes" id="UP000250991">
    <property type="component" value="Unassembled WGS sequence"/>
</dbReference>
<dbReference type="EMBL" id="UARW01000010">
    <property type="protein sequence ID" value="SQD00472.1"/>
    <property type="molecule type" value="Genomic_DNA"/>
</dbReference>
<accession>A0A2X3J755</accession>
<sequence length="75" mass="8614">MDIPVNAAKPGRRRYLTLVMIFITVVICYVDRANLAVAFRPYSGRVRYYQSANGLCIFGLRLALYAMPDPRRLVF</sequence>
<proteinExistence type="predicted"/>